<gene>
    <name evidence="1" type="ORF">BD311DRAFT_241603</name>
</gene>
<proteinExistence type="predicted"/>
<protein>
    <submittedName>
        <fullName evidence="1">Uncharacterized protein</fullName>
    </submittedName>
</protein>
<dbReference type="Proteomes" id="UP000292957">
    <property type="component" value="Unassembled WGS sequence"/>
</dbReference>
<sequence length="188" mass="21857">MTAYQCFNACVEHPVSVRRCLLLPRSGLRLEAHSWKPRGEVLQYVQRVHQKPAWRRLFSPNARDCFPHIHGLGISELNIETGVYEVDQCRANRTNCADWRIRAVVLHCERYPLPTHQAARTCTSHGNMGRPLNLHVLHLVAYSLGINDERRALEQTPEHRHMTCPLKVTTQVVRYWFQIRHLPQLCIA</sequence>
<reference evidence="1" key="1">
    <citation type="submission" date="2019-01" db="EMBL/GenBank/DDBJ databases">
        <title>Draft genome sequences of three monokaryotic isolates of the white-rot basidiomycete fungus Dichomitus squalens.</title>
        <authorList>
            <consortium name="DOE Joint Genome Institute"/>
            <person name="Lopez S.C."/>
            <person name="Andreopoulos B."/>
            <person name="Pangilinan J."/>
            <person name="Lipzen A."/>
            <person name="Riley R."/>
            <person name="Ahrendt S."/>
            <person name="Ng V."/>
            <person name="Barry K."/>
            <person name="Daum C."/>
            <person name="Grigoriev I.V."/>
            <person name="Hilden K.S."/>
            <person name="Makela M.R."/>
            <person name="de Vries R.P."/>
        </authorList>
    </citation>
    <scope>NUCLEOTIDE SEQUENCE [LARGE SCALE GENOMIC DNA]</scope>
    <source>
        <strain evidence="1">OM18370.1</strain>
    </source>
</reference>
<name>A0A4Q9MQR2_9APHY</name>
<organism evidence="1">
    <name type="scientific">Dichomitus squalens</name>
    <dbReference type="NCBI Taxonomy" id="114155"/>
    <lineage>
        <taxon>Eukaryota</taxon>
        <taxon>Fungi</taxon>
        <taxon>Dikarya</taxon>
        <taxon>Basidiomycota</taxon>
        <taxon>Agaricomycotina</taxon>
        <taxon>Agaricomycetes</taxon>
        <taxon>Polyporales</taxon>
        <taxon>Polyporaceae</taxon>
        <taxon>Dichomitus</taxon>
    </lineage>
</organism>
<accession>A0A4Q9MQR2</accession>
<evidence type="ECO:0000313" key="1">
    <source>
        <dbReference type="EMBL" id="TBU30134.1"/>
    </source>
</evidence>
<dbReference type="EMBL" id="ML143408">
    <property type="protein sequence ID" value="TBU30134.1"/>
    <property type="molecule type" value="Genomic_DNA"/>
</dbReference>
<dbReference type="AlphaFoldDB" id="A0A4Q9MQR2"/>